<name>A0A9P0AMN7_BEMTA</name>
<evidence type="ECO:0000313" key="3">
    <source>
        <dbReference type="Proteomes" id="UP001152759"/>
    </source>
</evidence>
<accession>A0A9P0AMN7</accession>
<proteinExistence type="predicted"/>
<dbReference type="EMBL" id="OU963869">
    <property type="protein sequence ID" value="CAH0395091.1"/>
    <property type="molecule type" value="Genomic_DNA"/>
</dbReference>
<dbReference type="AlphaFoldDB" id="A0A9P0AMN7"/>
<evidence type="ECO:0000313" key="2">
    <source>
        <dbReference type="EMBL" id="CAH0395091.1"/>
    </source>
</evidence>
<reference evidence="2" key="1">
    <citation type="submission" date="2021-12" db="EMBL/GenBank/DDBJ databases">
        <authorList>
            <person name="King R."/>
        </authorList>
    </citation>
    <scope>NUCLEOTIDE SEQUENCE</scope>
</reference>
<protein>
    <submittedName>
        <fullName evidence="2">Uncharacterized protein</fullName>
    </submittedName>
</protein>
<evidence type="ECO:0000256" key="1">
    <source>
        <dbReference type="SAM" id="MobiDB-lite"/>
    </source>
</evidence>
<keyword evidence="3" id="KW-1185">Reference proteome</keyword>
<sequence length="233" mass="25681">MNRSAYSVMDTEQEQGAANGVKLIGFVATDPEGRSPAETQDPRTVPGGFVNRAYEPAADENSNATHGYSPNSHQSPLSHNGDYIFNYTLRIKTLTVEAAFLDYIDLSSAFRAQRPKAPGVALRAVEATAPRTQGRLLDPGSRATISAALLYLSAEKTPITSQRGYLSAKHRQTELIGPFRKRSATLLSAAEPPPPSSHHLQESKELKYWWKSWSSRFAESNTEIYNHSTRTKS</sequence>
<feature type="region of interest" description="Disordered" evidence="1">
    <location>
        <begin position="30"/>
        <end position="50"/>
    </location>
</feature>
<dbReference type="Proteomes" id="UP001152759">
    <property type="component" value="Chromosome 8"/>
</dbReference>
<gene>
    <name evidence="2" type="ORF">BEMITA_LOCUS13319</name>
</gene>
<organism evidence="2 3">
    <name type="scientific">Bemisia tabaci</name>
    <name type="common">Sweetpotato whitefly</name>
    <name type="synonym">Aleurodes tabaci</name>
    <dbReference type="NCBI Taxonomy" id="7038"/>
    <lineage>
        <taxon>Eukaryota</taxon>
        <taxon>Metazoa</taxon>
        <taxon>Ecdysozoa</taxon>
        <taxon>Arthropoda</taxon>
        <taxon>Hexapoda</taxon>
        <taxon>Insecta</taxon>
        <taxon>Pterygota</taxon>
        <taxon>Neoptera</taxon>
        <taxon>Paraneoptera</taxon>
        <taxon>Hemiptera</taxon>
        <taxon>Sternorrhyncha</taxon>
        <taxon>Aleyrodoidea</taxon>
        <taxon>Aleyrodidae</taxon>
        <taxon>Aleyrodinae</taxon>
        <taxon>Bemisia</taxon>
    </lineage>
</organism>